<dbReference type="Proteomes" id="UP000828390">
    <property type="component" value="Unassembled WGS sequence"/>
</dbReference>
<evidence type="ECO:0000313" key="3">
    <source>
        <dbReference type="Proteomes" id="UP000828390"/>
    </source>
</evidence>
<dbReference type="AlphaFoldDB" id="A0A9D3Y6X9"/>
<feature type="region of interest" description="Disordered" evidence="1">
    <location>
        <begin position="22"/>
        <end position="56"/>
    </location>
</feature>
<protein>
    <submittedName>
        <fullName evidence="2">Uncharacterized protein</fullName>
    </submittedName>
</protein>
<name>A0A9D3Y6X9_DREPO</name>
<proteinExistence type="predicted"/>
<keyword evidence="3" id="KW-1185">Reference proteome</keyword>
<sequence>MAEMPVDSEGEIYFFERKRSGIDDDECEGSSEKSCGSRADVAGPEGRVSSSDFNRY</sequence>
<accession>A0A9D3Y6X9</accession>
<gene>
    <name evidence="2" type="ORF">DPMN_082415</name>
</gene>
<reference evidence="2" key="1">
    <citation type="journal article" date="2019" name="bioRxiv">
        <title>The Genome of the Zebra Mussel, Dreissena polymorpha: A Resource for Invasive Species Research.</title>
        <authorList>
            <person name="McCartney M.A."/>
            <person name="Auch B."/>
            <person name="Kono T."/>
            <person name="Mallez S."/>
            <person name="Zhang Y."/>
            <person name="Obille A."/>
            <person name="Becker A."/>
            <person name="Abrahante J.E."/>
            <person name="Garbe J."/>
            <person name="Badalamenti J.P."/>
            <person name="Herman A."/>
            <person name="Mangelson H."/>
            <person name="Liachko I."/>
            <person name="Sullivan S."/>
            <person name="Sone E.D."/>
            <person name="Koren S."/>
            <person name="Silverstein K.A.T."/>
            <person name="Beckman K.B."/>
            <person name="Gohl D.M."/>
        </authorList>
    </citation>
    <scope>NUCLEOTIDE SEQUENCE</scope>
    <source>
        <strain evidence="2">Duluth1</strain>
        <tissue evidence="2">Whole animal</tissue>
    </source>
</reference>
<evidence type="ECO:0000313" key="2">
    <source>
        <dbReference type="EMBL" id="KAH3694968.1"/>
    </source>
</evidence>
<evidence type="ECO:0000256" key="1">
    <source>
        <dbReference type="SAM" id="MobiDB-lite"/>
    </source>
</evidence>
<reference evidence="2" key="2">
    <citation type="submission" date="2020-11" db="EMBL/GenBank/DDBJ databases">
        <authorList>
            <person name="McCartney M.A."/>
            <person name="Auch B."/>
            <person name="Kono T."/>
            <person name="Mallez S."/>
            <person name="Becker A."/>
            <person name="Gohl D.M."/>
            <person name="Silverstein K.A.T."/>
            <person name="Koren S."/>
            <person name="Bechman K.B."/>
            <person name="Herman A."/>
            <person name="Abrahante J.E."/>
            <person name="Garbe J."/>
        </authorList>
    </citation>
    <scope>NUCLEOTIDE SEQUENCE</scope>
    <source>
        <strain evidence="2">Duluth1</strain>
        <tissue evidence="2">Whole animal</tissue>
    </source>
</reference>
<dbReference type="EMBL" id="JAIWYP010000016">
    <property type="protein sequence ID" value="KAH3694968.1"/>
    <property type="molecule type" value="Genomic_DNA"/>
</dbReference>
<organism evidence="2 3">
    <name type="scientific">Dreissena polymorpha</name>
    <name type="common">Zebra mussel</name>
    <name type="synonym">Mytilus polymorpha</name>
    <dbReference type="NCBI Taxonomy" id="45954"/>
    <lineage>
        <taxon>Eukaryota</taxon>
        <taxon>Metazoa</taxon>
        <taxon>Spiralia</taxon>
        <taxon>Lophotrochozoa</taxon>
        <taxon>Mollusca</taxon>
        <taxon>Bivalvia</taxon>
        <taxon>Autobranchia</taxon>
        <taxon>Heteroconchia</taxon>
        <taxon>Euheterodonta</taxon>
        <taxon>Imparidentia</taxon>
        <taxon>Neoheterodontei</taxon>
        <taxon>Myida</taxon>
        <taxon>Dreissenoidea</taxon>
        <taxon>Dreissenidae</taxon>
        <taxon>Dreissena</taxon>
    </lineage>
</organism>
<comment type="caution">
    <text evidence="2">The sequence shown here is derived from an EMBL/GenBank/DDBJ whole genome shotgun (WGS) entry which is preliminary data.</text>
</comment>